<evidence type="ECO:0000313" key="3">
    <source>
        <dbReference type="Proteomes" id="UP000616779"/>
    </source>
</evidence>
<dbReference type="Proteomes" id="UP000616779">
    <property type="component" value="Unassembled WGS sequence"/>
</dbReference>
<dbReference type="Gene3D" id="3.40.710.10">
    <property type="entry name" value="DD-peptidase/beta-lactamase superfamily"/>
    <property type="match status" value="1"/>
</dbReference>
<dbReference type="SUPFAM" id="SSF56601">
    <property type="entry name" value="beta-lactamase/transpeptidase-like"/>
    <property type="match status" value="1"/>
</dbReference>
<dbReference type="EMBL" id="WHOA01000104">
    <property type="protein sequence ID" value="NOU72906.1"/>
    <property type="molecule type" value="Genomic_DNA"/>
</dbReference>
<feature type="domain" description="Beta-lactamase-related" evidence="1">
    <location>
        <begin position="7"/>
        <end position="84"/>
    </location>
</feature>
<organism evidence="2 3">
    <name type="scientific">Paenibacillus phytorum</name>
    <dbReference type="NCBI Taxonomy" id="2654977"/>
    <lineage>
        <taxon>Bacteria</taxon>
        <taxon>Bacillati</taxon>
        <taxon>Bacillota</taxon>
        <taxon>Bacilli</taxon>
        <taxon>Bacillales</taxon>
        <taxon>Paenibacillaceae</taxon>
        <taxon>Paenibacillus</taxon>
    </lineage>
</organism>
<gene>
    <name evidence="2" type="ORF">GC098_15995</name>
</gene>
<name>A0ABX1XXY1_9BACL</name>
<evidence type="ECO:0000313" key="2">
    <source>
        <dbReference type="EMBL" id="NOU72906.1"/>
    </source>
</evidence>
<dbReference type="InterPro" id="IPR001466">
    <property type="entry name" value="Beta-lactam-related"/>
</dbReference>
<keyword evidence="3" id="KW-1185">Reference proteome</keyword>
<sequence length="97" mass="10788">MLSRRLDVSLDEALRDLVFKPLGMTDSAVQLPEVQSNHLLPVFNAKRKPVPQWDFRDTMAGAGAVCSTVSDMLHYMDAHLSDADHSLYAAFPSTIRT</sequence>
<proteinExistence type="predicted"/>
<dbReference type="Pfam" id="PF00144">
    <property type="entry name" value="Beta-lactamase"/>
    <property type="match status" value="1"/>
</dbReference>
<comment type="caution">
    <text evidence="2">The sequence shown here is derived from an EMBL/GenBank/DDBJ whole genome shotgun (WGS) entry which is preliminary data.</text>
</comment>
<keyword evidence="2" id="KW-0378">Hydrolase</keyword>
<protein>
    <submittedName>
        <fullName evidence="2">Serine hydrolase</fullName>
    </submittedName>
</protein>
<dbReference type="GO" id="GO:0016787">
    <property type="term" value="F:hydrolase activity"/>
    <property type="evidence" value="ECO:0007669"/>
    <property type="project" value="UniProtKB-KW"/>
</dbReference>
<reference evidence="2 3" key="1">
    <citation type="submission" date="2019-10" db="EMBL/GenBank/DDBJ databases">
        <title>Description of Paenibacillus terrestris sp. nov.</title>
        <authorList>
            <person name="Carlier A."/>
            <person name="Qi S."/>
        </authorList>
    </citation>
    <scope>NUCLEOTIDE SEQUENCE [LARGE SCALE GENOMIC DNA]</scope>
    <source>
        <strain evidence="2 3">LMG 31458</strain>
    </source>
</reference>
<evidence type="ECO:0000259" key="1">
    <source>
        <dbReference type="Pfam" id="PF00144"/>
    </source>
</evidence>
<dbReference type="InterPro" id="IPR012338">
    <property type="entry name" value="Beta-lactam/transpept-like"/>
</dbReference>
<accession>A0ABX1XXY1</accession>